<dbReference type="InterPro" id="IPR000160">
    <property type="entry name" value="GGDEF_dom"/>
</dbReference>
<proteinExistence type="predicted"/>
<dbReference type="InterPro" id="IPR000700">
    <property type="entry name" value="PAS-assoc_C"/>
</dbReference>
<dbReference type="Pfam" id="PF00563">
    <property type="entry name" value="EAL"/>
    <property type="match status" value="1"/>
</dbReference>
<gene>
    <name evidence="7" type="ORF">ENJ12_13695</name>
</gene>
<dbReference type="SMART" id="SM00091">
    <property type="entry name" value="PAS"/>
    <property type="match status" value="1"/>
</dbReference>
<comment type="cofactor">
    <cofactor evidence="1">
        <name>Mg(2+)</name>
        <dbReference type="ChEBI" id="CHEBI:18420"/>
    </cofactor>
</comment>
<dbReference type="SUPFAM" id="SSF55073">
    <property type="entry name" value="Nucleotide cyclase"/>
    <property type="match status" value="1"/>
</dbReference>
<dbReference type="CDD" id="cd01948">
    <property type="entry name" value="EAL"/>
    <property type="match status" value="1"/>
</dbReference>
<dbReference type="AlphaFoldDB" id="A0A831RZN4"/>
<protein>
    <submittedName>
        <fullName evidence="7">EAL domain-containing protein</fullName>
    </submittedName>
</protein>
<keyword evidence="2" id="KW-0472">Membrane</keyword>
<keyword evidence="2" id="KW-1133">Transmembrane helix</keyword>
<dbReference type="PANTHER" id="PTHR44757:SF2">
    <property type="entry name" value="BIOFILM ARCHITECTURE MAINTENANCE PROTEIN MBAA"/>
    <property type="match status" value="1"/>
</dbReference>
<feature type="domain" description="PAS" evidence="3">
    <location>
        <begin position="110"/>
        <end position="168"/>
    </location>
</feature>
<dbReference type="InterPro" id="IPR013767">
    <property type="entry name" value="PAS_fold"/>
</dbReference>
<dbReference type="PROSITE" id="PS50113">
    <property type="entry name" value="PAC"/>
    <property type="match status" value="1"/>
</dbReference>
<evidence type="ECO:0000259" key="3">
    <source>
        <dbReference type="PROSITE" id="PS50112"/>
    </source>
</evidence>
<dbReference type="SUPFAM" id="SSF141868">
    <property type="entry name" value="EAL domain-like"/>
    <property type="match status" value="1"/>
</dbReference>
<evidence type="ECO:0000259" key="5">
    <source>
        <dbReference type="PROSITE" id="PS50883"/>
    </source>
</evidence>
<dbReference type="InterPro" id="IPR000014">
    <property type="entry name" value="PAS"/>
</dbReference>
<dbReference type="Pfam" id="PF00990">
    <property type="entry name" value="GGDEF"/>
    <property type="match status" value="1"/>
</dbReference>
<sequence>MNINLIANIVLVLVAMICAGLLIRKTSGISPEYKASWLNVSYGMLCANAGLMLNLSRDFPDLSSYYLLGPTQLNLVLKTLFYMLAMGLVFNGVRQWYPLILSVQRNSQRKARLYRKLVDEANSIFLRWDVDGNIISINRYGEELFGYPKQHLVGKPVLGTIVEEVDSEGYDLAAMIEDIRRNPDAHANNENENITRDGRRVWIGWRNAYIDAGHDDKPELLSIGVDMTERKRVENALYALAASISNAKAKENVLGDTMRHLAQAYASKYAFYAVYADDSRETMRVRALWDGEKLITEGIYRLRGTPCEDVLSGRVCIIERDVQQRYPEDDVLENWHVESYFGVALKDSNDNAIGTIAVMDVKPMRLPDWSQAILHVFADRISGELERRNAEENIYQLAHYDVLTGLPNRLLFHDRLEQAVAHAKRNDQYVALLFLDLDRFKHVNDSIGHAGGDMLLKEVAERLRYCVRESDTVARTGGDEFIVLLSDFSSDKQVLQATSELSEKLVNIIAQPFYIDSLEFYVSVSIGITVFPQDGNNIDFLVRNADIAMYHAKDKGRNRSEYYHARMNEIAEKRSRMESELRTAVSRGQLLLHYQPVVDVVNGEVMWFEALLRWQHPRLGLVLPDEFVGLAEETGLIVPIGEWVIEQVCRQLQAWQHKGVAIHALALNLSMRQLERIGLVAVLDRTVADYAIDPSQIILEITESMLMQDPERTVPLLKILSERGFRLAMDDFGTGYSSFGQLSYVDVNSLKIDRSFVAQLEKEGNVACIVPAIIGMAREMGIRVVAEGVETSTQVEFLQKQGCNLMQGYYFGFPMDAAECERYIESDKHTWQIRGAGL</sequence>
<dbReference type="PROSITE" id="PS50883">
    <property type="entry name" value="EAL"/>
    <property type="match status" value="1"/>
</dbReference>
<dbReference type="FunFam" id="3.30.70.270:FF:000001">
    <property type="entry name" value="Diguanylate cyclase domain protein"/>
    <property type="match status" value="1"/>
</dbReference>
<keyword evidence="2" id="KW-0812">Transmembrane</keyword>
<feature type="transmembrane region" description="Helical" evidence="2">
    <location>
        <begin position="35"/>
        <end position="55"/>
    </location>
</feature>
<dbReference type="Gene3D" id="3.30.450.40">
    <property type="match status" value="1"/>
</dbReference>
<dbReference type="PANTHER" id="PTHR44757">
    <property type="entry name" value="DIGUANYLATE CYCLASE DGCP"/>
    <property type="match status" value="1"/>
</dbReference>
<dbReference type="SMART" id="SM00267">
    <property type="entry name" value="GGDEF"/>
    <property type="match status" value="1"/>
</dbReference>
<evidence type="ECO:0000259" key="4">
    <source>
        <dbReference type="PROSITE" id="PS50113"/>
    </source>
</evidence>
<dbReference type="InterPro" id="IPR029016">
    <property type="entry name" value="GAF-like_dom_sf"/>
</dbReference>
<dbReference type="Gene3D" id="3.30.450.20">
    <property type="entry name" value="PAS domain"/>
    <property type="match status" value="1"/>
</dbReference>
<dbReference type="NCBIfam" id="TIGR00229">
    <property type="entry name" value="sensory_box"/>
    <property type="match status" value="1"/>
</dbReference>
<dbReference type="Proteomes" id="UP000886339">
    <property type="component" value="Unassembled WGS sequence"/>
</dbReference>
<feature type="transmembrane region" description="Helical" evidence="2">
    <location>
        <begin position="6"/>
        <end position="23"/>
    </location>
</feature>
<dbReference type="InterPro" id="IPR052155">
    <property type="entry name" value="Biofilm_reg_signaling"/>
</dbReference>
<dbReference type="CDD" id="cd00130">
    <property type="entry name" value="PAS"/>
    <property type="match status" value="1"/>
</dbReference>
<feature type="domain" description="PAC" evidence="4">
    <location>
        <begin position="187"/>
        <end position="239"/>
    </location>
</feature>
<dbReference type="NCBIfam" id="TIGR00254">
    <property type="entry name" value="GGDEF"/>
    <property type="match status" value="1"/>
</dbReference>
<dbReference type="SUPFAM" id="SSF55785">
    <property type="entry name" value="PYP-like sensor domain (PAS domain)"/>
    <property type="match status" value="1"/>
</dbReference>
<dbReference type="InterPro" id="IPR029787">
    <property type="entry name" value="Nucleotide_cyclase"/>
</dbReference>
<evidence type="ECO:0000313" key="7">
    <source>
        <dbReference type="EMBL" id="HEC07904.1"/>
    </source>
</evidence>
<dbReference type="GO" id="GO:0003824">
    <property type="term" value="F:catalytic activity"/>
    <property type="evidence" value="ECO:0007669"/>
    <property type="project" value="UniProtKB-ARBA"/>
</dbReference>
<dbReference type="InterPro" id="IPR043128">
    <property type="entry name" value="Rev_trsase/Diguanyl_cyclase"/>
</dbReference>
<dbReference type="EMBL" id="DRLF01000475">
    <property type="protein sequence ID" value="HEC07904.1"/>
    <property type="molecule type" value="Genomic_DNA"/>
</dbReference>
<dbReference type="InterPro" id="IPR035965">
    <property type="entry name" value="PAS-like_dom_sf"/>
</dbReference>
<accession>A0A831RZN4</accession>
<reference evidence="7" key="1">
    <citation type="journal article" date="2020" name="mSystems">
        <title>Genome- and Community-Level Interaction Insights into Carbon Utilization and Element Cycling Functions of Hydrothermarchaeota in Hydrothermal Sediment.</title>
        <authorList>
            <person name="Zhou Z."/>
            <person name="Liu Y."/>
            <person name="Xu W."/>
            <person name="Pan J."/>
            <person name="Luo Z.H."/>
            <person name="Li M."/>
        </authorList>
    </citation>
    <scope>NUCLEOTIDE SEQUENCE [LARGE SCALE GENOMIC DNA]</scope>
    <source>
        <strain evidence="7">HyVt-458</strain>
    </source>
</reference>
<dbReference type="CDD" id="cd01949">
    <property type="entry name" value="GGDEF"/>
    <property type="match status" value="1"/>
</dbReference>
<dbReference type="Gene3D" id="3.30.70.270">
    <property type="match status" value="1"/>
</dbReference>
<dbReference type="PROSITE" id="PS50887">
    <property type="entry name" value="GGDEF"/>
    <property type="match status" value="1"/>
</dbReference>
<evidence type="ECO:0000256" key="2">
    <source>
        <dbReference type="SAM" id="Phobius"/>
    </source>
</evidence>
<dbReference type="Gene3D" id="3.20.20.450">
    <property type="entry name" value="EAL domain"/>
    <property type="match status" value="1"/>
</dbReference>
<dbReference type="InterPro" id="IPR035919">
    <property type="entry name" value="EAL_sf"/>
</dbReference>
<feature type="domain" description="EAL" evidence="5">
    <location>
        <begin position="574"/>
        <end position="828"/>
    </location>
</feature>
<dbReference type="InterPro" id="IPR001633">
    <property type="entry name" value="EAL_dom"/>
</dbReference>
<dbReference type="PROSITE" id="PS50112">
    <property type="entry name" value="PAS"/>
    <property type="match status" value="1"/>
</dbReference>
<dbReference type="SMART" id="SM00052">
    <property type="entry name" value="EAL"/>
    <property type="match status" value="1"/>
</dbReference>
<dbReference type="GO" id="GO:0006355">
    <property type="term" value="P:regulation of DNA-templated transcription"/>
    <property type="evidence" value="ECO:0007669"/>
    <property type="project" value="InterPro"/>
</dbReference>
<organism evidence="7">
    <name type="scientific">Thiolapillus brandeum</name>
    <dbReference type="NCBI Taxonomy" id="1076588"/>
    <lineage>
        <taxon>Bacteria</taxon>
        <taxon>Pseudomonadati</taxon>
        <taxon>Pseudomonadota</taxon>
        <taxon>Gammaproteobacteria</taxon>
        <taxon>Chromatiales</taxon>
        <taxon>Sedimenticolaceae</taxon>
        <taxon>Thiolapillus</taxon>
    </lineage>
</organism>
<evidence type="ECO:0000256" key="1">
    <source>
        <dbReference type="ARBA" id="ARBA00001946"/>
    </source>
</evidence>
<evidence type="ECO:0000259" key="6">
    <source>
        <dbReference type="PROSITE" id="PS50887"/>
    </source>
</evidence>
<feature type="domain" description="GGDEF" evidence="6">
    <location>
        <begin position="428"/>
        <end position="565"/>
    </location>
</feature>
<comment type="caution">
    <text evidence="7">The sequence shown here is derived from an EMBL/GenBank/DDBJ whole genome shotgun (WGS) entry which is preliminary data.</text>
</comment>
<dbReference type="SUPFAM" id="SSF55781">
    <property type="entry name" value="GAF domain-like"/>
    <property type="match status" value="1"/>
</dbReference>
<dbReference type="Pfam" id="PF00989">
    <property type="entry name" value="PAS"/>
    <property type="match status" value="1"/>
</dbReference>
<name>A0A831RZN4_9GAMM</name>